<evidence type="ECO:0000256" key="1">
    <source>
        <dbReference type="SAM" id="MobiDB-lite"/>
    </source>
</evidence>
<sequence>MSCICSELRSSFYKRELGTKHLPEDEAVDCVRLLSPSSSLCRLLNSKQSTMRHSFMFRMMENLYEKCAAYNLKYCPIRGFTKHNSYVSNTMKDLIILACFLIANFVVFLTIFSKTLVHLFHVMFVIARWIGRSHHVAKQPIPDAETMNSSVTKLAEGFFNIKKDECNWSVSPDPSVHWRKDKVLLTTQDTSTNCPYQDGLQRVSNNNKGTVTSES</sequence>
<accession>A0A8S0Z439</accession>
<proteinExistence type="predicted"/>
<keyword evidence="2" id="KW-1133">Transmembrane helix</keyword>
<dbReference type="OrthoDB" id="7405106at2759"/>
<reference evidence="3 4" key="1">
    <citation type="submission" date="2020-04" db="EMBL/GenBank/DDBJ databases">
        <authorList>
            <person name="Wallbank WR R."/>
            <person name="Pardo Diaz C."/>
            <person name="Kozak K."/>
            <person name="Martin S."/>
            <person name="Jiggins C."/>
            <person name="Moest M."/>
            <person name="Warren A I."/>
            <person name="Byers J.R.P. K."/>
            <person name="Montejo-Kovacevich G."/>
            <person name="Yen C E."/>
        </authorList>
    </citation>
    <scope>NUCLEOTIDE SEQUENCE [LARGE SCALE GENOMIC DNA]</scope>
</reference>
<feature type="compositionally biased region" description="Polar residues" evidence="1">
    <location>
        <begin position="202"/>
        <end position="215"/>
    </location>
</feature>
<evidence type="ECO:0000256" key="2">
    <source>
        <dbReference type="SAM" id="Phobius"/>
    </source>
</evidence>
<name>A0A8S0Z439_ARCPL</name>
<keyword evidence="2" id="KW-0812">Transmembrane</keyword>
<protein>
    <submittedName>
        <fullName evidence="3">Uncharacterized protein</fullName>
    </submittedName>
</protein>
<evidence type="ECO:0000313" key="4">
    <source>
        <dbReference type="Proteomes" id="UP000494106"/>
    </source>
</evidence>
<dbReference type="EMBL" id="CADEBC010000208">
    <property type="protein sequence ID" value="CAB3226408.1"/>
    <property type="molecule type" value="Genomic_DNA"/>
</dbReference>
<organism evidence="3 4">
    <name type="scientific">Arctia plantaginis</name>
    <name type="common">Wood tiger moth</name>
    <name type="synonym">Phalaena plantaginis</name>
    <dbReference type="NCBI Taxonomy" id="874455"/>
    <lineage>
        <taxon>Eukaryota</taxon>
        <taxon>Metazoa</taxon>
        <taxon>Ecdysozoa</taxon>
        <taxon>Arthropoda</taxon>
        <taxon>Hexapoda</taxon>
        <taxon>Insecta</taxon>
        <taxon>Pterygota</taxon>
        <taxon>Neoptera</taxon>
        <taxon>Endopterygota</taxon>
        <taxon>Lepidoptera</taxon>
        <taxon>Glossata</taxon>
        <taxon>Ditrysia</taxon>
        <taxon>Noctuoidea</taxon>
        <taxon>Erebidae</taxon>
        <taxon>Arctiinae</taxon>
        <taxon>Arctia</taxon>
    </lineage>
</organism>
<feature type="region of interest" description="Disordered" evidence="1">
    <location>
        <begin position="196"/>
        <end position="215"/>
    </location>
</feature>
<comment type="caution">
    <text evidence="3">The sequence shown here is derived from an EMBL/GenBank/DDBJ whole genome shotgun (WGS) entry which is preliminary data.</text>
</comment>
<keyword evidence="2" id="KW-0472">Membrane</keyword>
<evidence type="ECO:0000313" key="3">
    <source>
        <dbReference type="EMBL" id="CAB3226408.1"/>
    </source>
</evidence>
<gene>
    <name evidence="3" type="ORF">APLA_LOCUS2847</name>
</gene>
<dbReference type="Proteomes" id="UP000494106">
    <property type="component" value="Unassembled WGS sequence"/>
</dbReference>
<keyword evidence="4" id="KW-1185">Reference proteome</keyword>
<feature type="transmembrane region" description="Helical" evidence="2">
    <location>
        <begin position="94"/>
        <end position="113"/>
    </location>
</feature>
<dbReference type="AlphaFoldDB" id="A0A8S0Z439"/>